<evidence type="ECO:0000313" key="4">
    <source>
        <dbReference type="EMBL" id="QUE51396.1"/>
    </source>
</evidence>
<dbReference type="PANTHER" id="PTHR10272:SF0">
    <property type="entry name" value="PLATELET-ACTIVATING FACTOR ACETYLHYDROLASE"/>
    <property type="match status" value="1"/>
</dbReference>
<dbReference type="RefSeq" id="WP_211631535.1">
    <property type="nucleotide sequence ID" value="NZ_CP073100.1"/>
</dbReference>
<dbReference type="GO" id="GO:0016042">
    <property type="term" value="P:lipid catabolic process"/>
    <property type="evidence" value="ECO:0007669"/>
    <property type="project" value="UniProtKB-KW"/>
</dbReference>
<proteinExistence type="predicted"/>
<dbReference type="Proteomes" id="UP000676169">
    <property type="component" value="Chromosome"/>
</dbReference>
<keyword evidence="1" id="KW-0378">Hydrolase</keyword>
<dbReference type="GO" id="GO:0003847">
    <property type="term" value="F:1-alkyl-2-acetylglycerophosphocholine esterase activity"/>
    <property type="evidence" value="ECO:0007669"/>
    <property type="project" value="TreeGrafter"/>
</dbReference>
<organism evidence="4 5">
    <name type="scientific">Luteolibacter ambystomatis</name>
    <dbReference type="NCBI Taxonomy" id="2824561"/>
    <lineage>
        <taxon>Bacteria</taxon>
        <taxon>Pseudomonadati</taxon>
        <taxon>Verrucomicrobiota</taxon>
        <taxon>Verrucomicrobiia</taxon>
        <taxon>Verrucomicrobiales</taxon>
        <taxon>Verrucomicrobiaceae</taxon>
        <taxon>Luteolibacter</taxon>
    </lineage>
</organism>
<protein>
    <recommendedName>
        <fullName evidence="6">Dienelactone hydrolase domain-containing protein</fullName>
    </recommendedName>
</protein>
<evidence type="ECO:0000256" key="2">
    <source>
        <dbReference type="ARBA" id="ARBA00022963"/>
    </source>
</evidence>
<evidence type="ECO:0000313" key="5">
    <source>
        <dbReference type="Proteomes" id="UP000676169"/>
    </source>
</evidence>
<keyword evidence="2" id="KW-0442">Lipid degradation</keyword>
<reference evidence="4" key="1">
    <citation type="submission" date="2021-04" db="EMBL/GenBank/DDBJ databases">
        <title>Luteolibacter sp. 32A isolated from the skin of an Anderson's salamander (Ambystoma andersonii).</title>
        <authorList>
            <person name="Spergser J."/>
            <person name="Busse H.-J."/>
        </authorList>
    </citation>
    <scope>NUCLEOTIDE SEQUENCE</scope>
    <source>
        <strain evidence="4">32A</strain>
    </source>
</reference>
<dbReference type="SUPFAM" id="SSF53474">
    <property type="entry name" value="alpha/beta-Hydrolases"/>
    <property type="match status" value="1"/>
</dbReference>
<evidence type="ECO:0000256" key="1">
    <source>
        <dbReference type="ARBA" id="ARBA00022801"/>
    </source>
</evidence>
<dbReference type="PANTHER" id="PTHR10272">
    <property type="entry name" value="PLATELET-ACTIVATING FACTOR ACETYLHYDROLASE"/>
    <property type="match status" value="1"/>
</dbReference>
<accession>A0A975G9P8</accession>
<dbReference type="Gene3D" id="3.40.50.1820">
    <property type="entry name" value="alpha/beta hydrolase"/>
    <property type="match status" value="1"/>
</dbReference>
<dbReference type="AlphaFoldDB" id="A0A975G9P8"/>
<dbReference type="EMBL" id="CP073100">
    <property type="protein sequence ID" value="QUE51396.1"/>
    <property type="molecule type" value="Genomic_DNA"/>
</dbReference>
<dbReference type="KEGG" id="lamb:KBB96_00515"/>
<dbReference type="InterPro" id="IPR029058">
    <property type="entry name" value="AB_hydrolase_fold"/>
</dbReference>
<name>A0A975G9P8_9BACT</name>
<evidence type="ECO:0008006" key="6">
    <source>
        <dbReference type="Google" id="ProtNLM"/>
    </source>
</evidence>
<keyword evidence="5" id="KW-1185">Reference proteome</keyword>
<sequence length="245" mass="26809">MGHRAENVAQVEFLANNGFVVIAVDHPGQASTIRYADGSRTAGRLISPPDLSSDQAVATFKAEAERCMMERANDLARVRKALAANLVPEWQGRLRLDHGGVFGFSFGGTTAIRLCANDPWFQTGANEDGLVLDTGRSKGPFLYFDDEIPTWLKQPAAAGETPEQSLIRRSEELTLEAAKAPSCQRLEMDGTRHESFTDRVFLCPIPRLAKAGRRPAVEIHHTIASTLAGFFLRESGPYEEPAGTR</sequence>
<evidence type="ECO:0000256" key="3">
    <source>
        <dbReference type="ARBA" id="ARBA00023098"/>
    </source>
</evidence>
<keyword evidence="3" id="KW-0443">Lipid metabolism</keyword>
<gene>
    <name evidence="4" type="ORF">KBB96_00515</name>
</gene>